<feature type="binding site" evidence="4">
    <location>
        <position position="348"/>
    </location>
    <ligand>
        <name>Fe cation</name>
        <dbReference type="ChEBI" id="CHEBI:24875"/>
    </ligand>
</feature>
<dbReference type="PANTHER" id="PTHR44186">
    <property type="match status" value="1"/>
</dbReference>
<feature type="domain" description="LapB rubredoxin metal binding" evidence="5">
    <location>
        <begin position="346"/>
        <end position="373"/>
    </location>
</feature>
<dbReference type="HAMAP" id="MF_00994">
    <property type="entry name" value="LPS_assembly_LapB"/>
    <property type="match status" value="1"/>
</dbReference>
<organism evidence="6 7">
    <name type="scientific">Stagnimonas aquatica</name>
    <dbReference type="NCBI Taxonomy" id="2689987"/>
    <lineage>
        <taxon>Bacteria</taxon>
        <taxon>Pseudomonadati</taxon>
        <taxon>Pseudomonadota</taxon>
        <taxon>Gammaproteobacteria</taxon>
        <taxon>Nevskiales</taxon>
        <taxon>Nevskiaceae</taxon>
        <taxon>Stagnimonas</taxon>
    </lineage>
</organism>
<sequence length="378" mass="41841">MVEGLILWLLLPLGAALGWALGRNPRPAGDPETLSGLSHLANENPDRAIAALTKAVERDPEAAELNLTLGALFRKRGEIDRALRLHESVLARKELRSDLRTQALYELGQDCLKAGLLDRAEELLREASQHASHAVVALELLLQIHELLGDWQPALDVAGRLEALKGQSLALQRAHYACELSDLASQDGREEEALRWARKALETDPGCVRASLCLGRLEETRQHWHDALAAYLKVSEQDARFLPEVLPAIERVCAAGGEVDTFRQFLDKVEAQHGLDSSVWLARAHQLPDANAQALYLADKLAQRPSWRGLVQFLSLPVAGDAGRLSRPVQAFRESLVKVLDKRPRYHCSHCGFAPSLLFWRCPSCKQWGSVHPAPDTL</sequence>
<dbReference type="AlphaFoldDB" id="A0A3N0VA60"/>
<dbReference type="Pfam" id="PF13181">
    <property type="entry name" value="TPR_8"/>
    <property type="match status" value="1"/>
</dbReference>
<keyword evidence="4" id="KW-0408">Iron</keyword>
<dbReference type="InterPro" id="IPR019734">
    <property type="entry name" value="TPR_rpt"/>
</dbReference>
<feature type="topological domain" description="Cytoplasmic" evidence="4">
    <location>
        <begin position="23"/>
        <end position="378"/>
    </location>
</feature>
<gene>
    <name evidence="4" type="primary">lapB</name>
    <name evidence="6" type="ORF">ED208_10705</name>
</gene>
<reference evidence="6 7" key="1">
    <citation type="submission" date="2018-10" db="EMBL/GenBank/DDBJ databases">
        <authorList>
            <person name="Chen W.-M."/>
        </authorList>
    </citation>
    <scope>NUCLEOTIDE SEQUENCE [LARGE SCALE GENOMIC DNA]</scope>
    <source>
        <strain evidence="6 7">THS-13</strain>
    </source>
</reference>
<dbReference type="InterPro" id="IPR041166">
    <property type="entry name" value="Rubredoxin_2"/>
</dbReference>
<dbReference type="PANTHER" id="PTHR44186:SF1">
    <property type="entry name" value="BARDET-BIEDL SYNDROME 4 PROTEIN"/>
    <property type="match status" value="1"/>
</dbReference>
<dbReference type="EMBL" id="RJVO01000004">
    <property type="protein sequence ID" value="ROH89589.1"/>
    <property type="molecule type" value="Genomic_DNA"/>
</dbReference>
<dbReference type="SUPFAM" id="SSF48452">
    <property type="entry name" value="TPR-like"/>
    <property type="match status" value="1"/>
</dbReference>
<feature type="binding site" evidence="4">
    <location>
        <position position="362"/>
    </location>
    <ligand>
        <name>Fe cation</name>
        <dbReference type="ChEBI" id="CHEBI:24875"/>
    </ligand>
</feature>
<keyword evidence="7" id="KW-1185">Reference proteome</keyword>
<evidence type="ECO:0000256" key="1">
    <source>
        <dbReference type="ARBA" id="ARBA00022723"/>
    </source>
</evidence>
<comment type="similarity">
    <text evidence="4">Belongs to the LapB family.</text>
</comment>
<evidence type="ECO:0000256" key="4">
    <source>
        <dbReference type="HAMAP-Rule" id="MF_00994"/>
    </source>
</evidence>
<keyword evidence="4" id="KW-0812">Transmembrane</keyword>
<dbReference type="InterPro" id="IPR030865">
    <property type="entry name" value="LapB"/>
</dbReference>
<proteinExistence type="inferred from homology"/>
<keyword evidence="3 4" id="KW-0802">TPR repeat</keyword>
<evidence type="ECO:0000259" key="5">
    <source>
        <dbReference type="Pfam" id="PF18073"/>
    </source>
</evidence>
<feature type="binding site" evidence="4">
    <location>
        <position position="365"/>
    </location>
    <ligand>
        <name>Fe cation</name>
        <dbReference type="ChEBI" id="CHEBI:24875"/>
    </ligand>
</feature>
<evidence type="ECO:0000256" key="2">
    <source>
        <dbReference type="ARBA" id="ARBA00022737"/>
    </source>
</evidence>
<keyword evidence="4" id="KW-1133">Transmembrane helix</keyword>
<keyword evidence="4" id="KW-1003">Cell membrane</keyword>
<feature type="binding site" evidence="4">
    <location>
        <position position="351"/>
    </location>
    <ligand>
        <name>Fe cation</name>
        <dbReference type="ChEBI" id="CHEBI:24875"/>
    </ligand>
</feature>
<dbReference type="InterPro" id="IPR011990">
    <property type="entry name" value="TPR-like_helical_dom_sf"/>
</dbReference>
<comment type="function">
    <text evidence="4">Modulates cellular lipopolysaccharide (LPS) levels by regulating LpxC, which is involved in lipid A biosynthesis. May act by modulating the proteolytic activity of FtsH towards LpxC. May also coordinate assembly of proteins involved in LPS synthesis at the plasma membrane.</text>
</comment>
<name>A0A3N0VA60_9GAMM</name>
<keyword evidence="1 4" id="KW-0479">Metal-binding</keyword>
<dbReference type="Proteomes" id="UP000282106">
    <property type="component" value="Unassembled WGS sequence"/>
</dbReference>
<keyword evidence="4" id="KW-0997">Cell inner membrane</keyword>
<evidence type="ECO:0000313" key="6">
    <source>
        <dbReference type="EMBL" id="ROH89589.1"/>
    </source>
</evidence>
<keyword evidence="4" id="KW-0472">Membrane</keyword>
<accession>A0A3N0VA60</accession>
<dbReference type="GO" id="GO:0008653">
    <property type="term" value="P:lipopolysaccharide metabolic process"/>
    <property type="evidence" value="ECO:0007669"/>
    <property type="project" value="InterPro"/>
</dbReference>
<comment type="subcellular location">
    <subcellularLocation>
        <location evidence="4">Cell inner membrane</location>
        <topology evidence="4">Single-pass membrane protein</topology>
        <orientation evidence="4">Cytoplasmic side</orientation>
    </subcellularLocation>
</comment>
<dbReference type="GO" id="GO:0009898">
    <property type="term" value="C:cytoplasmic side of plasma membrane"/>
    <property type="evidence" value="ECO:0007669"/>
    <property type="project" value="UniProtKB-UniRule"/>
</dbReference>
<protein>
    <recommendedName>
        <fullName evidence="4">Lipopolysaccharide assembly protein B</fullName>
    </recommendedName>
</protein>
<dbReference type="GO" id="GO:0046890">
    <property type="term" value="P:regulation of lipid biosynthetic process"/>
    <property type="evidence" value="ECO:0007669"/>
    <property type="project" value="UniProtKB-UniRule"/>
</dbReference>
<evidence type="ECO:0000313" key="7">
    <source>
        <dbReference type="Proteomes" id="UP000282106"/>
    </source>
</evidence>
<dbReference type="GO" id="GO:0005506">
    <property type="term" value="F:iron ion binding"/>
    <property type="evidence" value="ECO:0007669"/>
    <property type="project" value="UniProtKB-UniRule"/>
</dbReference>
<dbReference type="FunCoup" id="A0A3N0VA60">
    <property type="interactions" value="110"/>
</dbReference>
<dbReference type="SMART" id="SM00028">
    <property type="entry name" value="TPR"/>
    <property type="match status" value="5"/>
</dbReference>
<dbReference type="InParanoid" id="A0A3N0VA60"/>
<dbReference type="Gene3D" id="1.25.40.10">
    <property type="entry name" value="Tetratricopeptide repeat domain"/>
    <property type="match status" value="2"/>
</dbReference>
<dbReference type="Pfam" id="PF18073">
    <property type="entry name" value="Zn_ribbon_LapB"/>
    <property type="match status" value="1"/>
</dbReference>
<dbReference type="Pfam" id="PF13432">
    <property type="entry name" value="TPR_16"/>
    <property type="match status" value="1"/>
</dbReference>
<comment type="caution">
    <text evidence="6">The sequence shown here is derived from an EMBL/GenBank/DDBJ whole genome shotgun (WGS) entry which is preliminary data.</text>
</comment>
<evidence type="ECO:0000256" key="3">
    <source>
        <dbReference type="ARBA" id="ARBA00022803"/>
    </source>
</evidence>
<keyword evidence="2 4" id="KW-0677">Repeat</keyword>